<evidence type="ECO:0000259" key="5">
    <source>
        <dbReference type="Pfam" id="PF07859"/>
    </source>
</evidence>
<keyword evidence="1 3" id="KW-0210">Decarboxylase</keyword>
<proteinExistence type="inferred from homology"/>
<dbReference type="PANTHER" id="PTHR21240:SF30">
    <property type="entry name" value="AMIDOHYDROLASE-RELATED DOMAIN-CONTAINING PROTEIN-RELATED"/>
    <property type="match status" value="1"/>
</dbReference>
<accession>A0A4U0X7P2</accession>
<dbReference type="PANTHER" id="PTHR21240">
    <property type="entry name" value="2-AMINO-3-CARBOXYLMUCONATE-6-SEMIALDEHYDE DECARBOXYLASE"/>
    <property type="match status" value="1"/>
</dbReference>
<comment type="similarity">
    <text evidence="3">Belongs to the metallo-dependent hydrolases superfamily.</text>
</comment>
<evidence type="ECO:0000259" key="4">
    <source>
        <dbReference type="Pfam" id="PF04909"/>
    </source>
</evidence>
<dbReference type="InterPro" id="IPR013094">
    <property type="entry name" value="AB_hydrolase_3"/>
</dbReference>
<feature type="domain" description="Alpha/beta hydrolase fold-3" evidence="5">
    <location>
        <begin position="28"/>
        <end position="105"/>
    </location>
</feature>
<evidence type="ECO:0000313" key="6">
    <source>
        <dbReference type="EMBL" id="TKA72552.1"/>
    </source>
</evidence>
<dbReference type="Gene3D" id="3.40.50.1820">
    <property type="entry name" value="alpha/beta hydrolase"/>
    <property type="match status" value="1"/>
</dbReference>
<dbReference type="Gene3D" id="3.20.20.140">
    <property type="entry name" value="Metal-dependent hydrolases"/>
    <property type="match status" value="1"/>
</dbReference>
<dbReference type="Pfam" id="PF07859">
    <property type="entry name" value="Abhydrolase_3"/>
    <property type="match status" value="1"/>
</dbReference>
<evidence type="ECO:0008006" key="8">
    <source>
        <dbReference type="Google" id="ProtNLM"/>
    </source>
</evidence>
<dbReference type="GO" id="GO:0005829">
    <property type="term" value="C:cytosol"/>
    <property type="evidence" value="ECO:0007669"/>
    <property type="project" value="TreeGrafter"/>
</dbReference>
<dbReference type="AlphaFoldDB" id="A0A4U0X7P2"/>
<evidence type="ECO:0000256" key="1">
    <source>
        <dbReference type="ARBA" id="ARBA00022793"/>
    </source>
</evidence>
<comment type="caution">
    <text evidence="6">The sequence shown here is derived from an EMBL/GenBank/DDBJ whole genome shotgun (WGS) entry which is preliminary data.</text>
</comment>
<dbReference type="GO" id="GO:0016831">
    <property type="term" value="F:carboxy-lyase activity"/>
    <property type="evidence" value="ECO:0007669"/>
    <property type="project" value="UniProtKB-KW"/>
</dbReference>
<evidence type="ECO:0000256" key="2">
    <source>
        <dbReference type="ARBA" id="ARBA00023239"/>
    </source>
</evidence>
<dbReference type="STRING" id="329884.A0A4U0X7P2"/>
<dbReference type="Pfam" id="PF04909">
    <property type="entry name" value="Amidohydro_2"/>
    <property type="match status" value="1"/>
</dbReference>
<dbReference type="Proteomes" id="UP000309340">
    <property type="component" value="Unassembled WGS sequence"/>
</dbReference>
<dbReference type="SUPFAM" id="SSF53474">
    <property type="entry name" value="alpha/beta-Hydrolases"/>
    <property type="match status" value="1"/>
</dbReference>
<dbReference type="GO" id="GO:0019748">
    <property type="term" value="P:secondary metabolic process"/>
    <property type="evidence" value="ECO:0007669"/>
    <property type="project" value="TreeGrafter"/>
</dbReference>
<name>A0A4U0X7P2_9PEZI</name>
<keyword evidence="2 3" id="KW-0456">Lyase</keyword>
<sequence length="420" mass="47189">MPYTSYAWSWPKERLLKELPSAVASAGLKMMALMGHYYTPNEKDSTKPLAWPYHANEEDVKRLPPHYLAMDELDPLRDEGMAYYHKLSAAGVTVAAHVNLGVAHGSWGIFGQAIPEMFQAAVDSILYFPSSYWIALLHLLGECKCNPALGHVDFQIVSQVTGIANWRDFGSCQTANDELAEMIRKAPTRLGGFAALCMTHPEKASQELERAVTHLGLLGAMIDNHLPDMTHYDSERFWPVFRVAERLDVPIYLHPSPVSEEVMSKKFHGNYPNNAAAGLATGAWGWHEDVGLHVVKLYAAGLFTRFPKLKIIIGHMGEMIPIMIDRIDKTKFFNKADLGSFRDVWERNIWVTTSGIFSVRTLQMLLQVTPLDHVLYSIDTPFDDCATGWEFVEEISRQGLLSKAELEQFVSGNARSLFTM</sequence>
<dbReference type="InterPro" id="IPR006680">
    <property type="entry name" value="Amidohydro-rel"/>
</dbReference>
<dbReference type="OrthoDB" id="433474at2759"/>
<reference evidence="6 7" key="1">
    <citation type="submission" date="2017-03" db="EMBL/GenBank/DDBJ databases">
        <title>Genomes of endolithic fungi from Antarctica.</title>
        <authorList>
            <person name="Coleine C."/>
            <person name="Masonjones S."/>
            <person name="Stajich J.E."/>
        </authorList>
    </citation>
    <scope>NUCLEOTIDE SEQUENCE [LARGE SCALE GENOMIC DNA]</scope>
    <source>
        <strain evidence="6 7">CCFEE 5184</strain>
    </source>
</reference>
<dbReference type="EMBL" id="NAJQ01000304">
    <property type="protein sequence ID" value="TKA72552.1"/>
    <property type="molecule type" value="Genomic_DNA"/>
</dbReference>
<dbReference type="GO" id="GO:0016787">
    <property type="term" value="F:hydrolase activity"/>
    <property type="evidence" value="ECO:0007669"/>
    <property type="project" value="InterPro"/>
</dbReference>
<protein>
    <recommendedName>
        <fullName evidence="8">Amidohydrolase-related domain-containing protein</fullName>
    </recommendedName>
</protein>
<gene>
    <name evidence="6" type="ORF">B0A55_07755</name>
</gene>
<keyword evidence="7" id="KW-1185">Reference proteome</keyword>
<feature type="domain" description="Amidohydrolase-related" evidence="4">
    <location>
        <begin position="149"/>
        <end position="418"/>
    </location>
</feature>
<dbReference type="SUPFAM" id="SSF51556">
    <property type="entry name" value="Metallo-dependent hydrolases"/>
    <property type="match status" value="1"/>
</dbReference>
<organism evidence="6 7">
    <name type="scientific">Friedmanniomyces simplex</name>
    <dbReference type="NCBI Taxonomy" id="329884"/>
    <lineage>
        <taxon>Eukaryota</taxon>
        <taxon>Fungi</taxon>
        <taxon>Dikarya</taxon>
        <taxon>Ascomycota</taxon>
        <taxon>Pezizomycotina</taxon>
        <taxon>Dothideomycetes</taxon>
        <taxon>Dothideomycetidae</taxon>
        <taxon>Mycosphaerellales</taxon>
        <taxon>Teratosphaeriaceae</taxon>
        <taxon>Friedmanniomyces</taxon>
    </lineage>
</organism>
<evidence type="ECO:0000313" key="7">
    <source>
        <dbReference type="Proteomes" id="UP000309340"/>
    </source>
</evidence>
<evidence type="ECO:0000256" key="3">
    <source>
        <dbReference type="RuleBase" id="RU366045"/>
    </source>
</evidence>
<dbReference type="InterPro" id="IPR032466">
    <property type="entry name" value="Metal_Hydrolase"/>
</dbReference>
<dbReference type="InterPro" id="IPR032465">
    <property type="entry name" value="ACMSD"/>
</dbReference>
<dbReference type="InterPro" id="IPR029058">
    <property type="entry name" value="AB_hydrolase_fold"/>
</dbReference>